<dbReference type="RefSeq" id="WP_097248046.1">
    <property type="nucleotide sequence ID" value="NZ_JAMTCW010000009.1"/>
</dbReference>
<evidence type="ECO:0000313" key="4">
    <source>
        <dbReference type="Proteomes" id="UP000219565"/>
    </source>
</evidence>
<dbReference type="InterPro" id="IPR000073">
    <property type="entry name" value="AB_hydrolase_1"/>
</dbReference>
<dbReference type="OrthoDB" id="5241256at2"/>
<dbReference type="InterPro" id="IPR036291">
    <property type="entry name" value="NAD(P)-bd_dom_sf"/>
</dbReference>
<evidence type="ECO:0000259" key="2">
    <source>
        <dbReference type="Pfam" id="PF12697"/>
    </source>
</evidence>
<dbReference type="Pfam" id="PF07993">
    <property type="entry name" value="NAD_binding_4"/>
    <property type="match status" value="1"/>
</dbReference>
<accession>A0A285LWQ3</accession>
<gene>
    <name evidence="3" type="ORF">SAMN04244553_6346</name>
</gene>
<reference evidence="3 4" key="1">
    <citation type="submission" date="2017-09" db="EMBL/GenBank/DDBJ databases">
        <authorList>
            <person name="Ehlers B."/>
            <person name="Leendertz F.H."/>
        </authorList>
    </citation>
    <scope>NUCLEOTIDE SEQUENCE [LARGE SCALE GENOMIC DNA]</scope>
    <source>
        <strain evidence="3 4">DSM 45537</strain>
    </source>
</reference>
<dbReference type="PANTHER" id="PTHR43798:SF33">
    <property type="entry name" value="HYDROLASE, PUTATIVE (AFU_ORTHOLOGUE AFUA_2G14860)-RELATED"/>
    <property type="match status" value="1"/>
</dbReference>
<dbReference type="InterPro" id="IPR050266">
    <property type="entry name" value="AB_hydrolase_sf"/>
</dbReference>
<name>A0A285LWQ3_9NOCA</name>
<proteinExistence type="predicted"/>
<dbReference type="Pfam" id="PF12697">
    <property type="entry name" value="Abhydrolase_6"/>
    <property type="match status" value="1"/>
</dbReference>
<dbReference type="EMBL" id="OBEG01000008">
    <property type="protein sequence ID" value="SNY89338.1"/>
    <property type="molecule type" value="Genomic_DNA"/>
</dbReference>
<sequence>MNETRHALVFGASGFLGRHLILALDEVGIRVTAATRSSESFARLASWLADHGCREAPIDLRVDFDTPRLIQGENRELIDVTEVYGCAGAYRWGMTTAEARQANVDNVRAIVSLAAQLPKLARVVHVSGYRVGGQDPAGVPWSAERVDRTYRRLGAYEASKVEGDAVFQAVANELGVPWSIVNPSSVIGVSTTGESDQQLGLAANLKEIWQGTMAALPGNSSTFVPIVPVDYLARFMALLPSDPDTVGKSFWLLDDATPGLPDLLSLVGRHYRVKVPRARVPVGLVKRLPPRITKADPETLTFLASDRYPTGPAKEVAQRHNLPLPDTSSSILRWADHLAAHRFGAVTADRSPRAFEELAGVRTFRIGVADSPTAVLPGLPVNADTWGPVVTALGDARVVDLPGLGMSSASGHEWSAWLDALLAPTRNAHLVGHSIGAAAALEYAAANPERVAQITLVAPFFLQPSAERSTRLTPLTRWYLRRIGAEELSRKLTGTTDYAAALESSVLDLRRSPVAANVAKLLAAAANERWRAELRSTLENYPGRVHVIIGSEDGLTDQAHVLVKSLETRVELTTIRGAGHYPQLTHPEVLANAIGHPVSATSITERAHG</sequence>
<evidence type="ECO:0000313" key="3">
    <source>
        <dbReference type="EMBL" id="SNY89338.1"/>
    </source>
</evidence>
<organism evidence="3 4">
    <name type="scientific">Nocardia amikacinitolerans</name>
    <dbReference type="NCBI Taxonomy" id="756689"/>
    <lineage>
        <taxon>Bacteria</taxon>
        <taxon>Bacillati</taxon>
        <taxon>Actinomycetota</taxon>
        <taxon>Actinomycetes</taxon>
        <taxon>Mycobacteriales</taxon>
        <taxon>Nocardiaceae</taxon>
        <taxon>Nocardia</taxon>
    </lineage>
</organism>
<dbReference type="PANTHER" id="PTHR43798">
    <property type="entry name" value="MONOACYLGLYCEROL LIPASE"/>
    <property type="match status" value="1"/>
</dbReference>
<dbReference type="GO" id="GO:0003824">
    <property type="term" value="F:catalytic activity"/>
    <property type="evidence" value="ECO:0007669"/>
    <property type="project" value="UniProtKB-ARBA"/>
</dbReference>
<dbReference type="Gene3D" id="3.40.50.720">
    <property type="entry name" value="NAD(P)-binding Rossmann-like Domain"/>
    <property type="match status" value="1"/>
</dbReference>
<evidence type="ECO:0000259" key="1">
    <source>
        <dbReference type="Pfam" id="PF07993"/>
    </source>
</evidence>
<dbReference type="Gene3D" id="3.40.50.1820">
    <property type="entry name" value="alpha/beta hydrolase"/>
    <property type="match status" value="1"/>
</dbReference>
<feature type="domain" description="Thioester reductase (TE)" evidence="1">
    <location>
        <begin position="11"/>
        <end position="236"/>
    </location>
</feature>
<dbReference type="SUPFAM" id="SSF51735">
    <property type="entry name" value="NAD(P)-binding Rossmann-fold domains"/>
    <property type="match status" value="1"/>
</dbReference>
<keyword evidence="4" id="KW-1185">Reference proteome</keyword>
<protein>
    <submittedName>
        <fullName evidence="3">Nucleoside-diphosphate-sugar epimerase</fullName>
    </submittedName>
</protein>
<dbReference type="InterPro" id="IPR013120">
    <property type="entry name" value="FAR_NAD-bd"/>
</dbReference>
<feature type="domain" description="AB hydrolase-1" evidence="2">
    <location>
        <begin position="376"/>
        <end position="593"/>
    </location>
</feature>
<dbReference type="Proteomes" id="UP000219565">
    <property type="component" value="Unassembled WGS sequence"/>
</dbReference>
<dbReference type="AlphaFoldDB" id="A0A285LWQ3"/>
<dbReference type="GO" id="GO:0016020">
    <property type="term" value="C:membrane"/>
    <property type="evidence" value="ECO:0007669"/>
    <property type="project" value="TreeGrafter"/>
</dbReference>
<dbReference type="InterPro" id="IPR029058">
    <property type="entry name" value="AB_hydrolase_fold"/>
</dbReference>
<dbReference type="SUPFAM" id="SSF53474">
    <property type="entry name" value="alpha/beta-Hydrolases"/>
    <property type="match status" value="1"/>
</dbReference>